<dbReference type="Gene3D" id="1.10.510.10">
    <property type="entry name" value="Transferase(Phosphotransferase) domain 1"/>
    <property type="match status" value="1"/>
</dbReference>
<dbReference type="OrthoDB" id="74764at2759"/>
<dbReference type="SMART" id="SM00220">
    <property type="entry name" value="S_TKc"/>
    <property type="match status" value="1"/>
</dbReference>
<dbReference type="SUPFAM" id="SSF56112">
    <property type="entry name" value="Protein kinase-like (PK-like)"/>
    <property type="match status" value="1"/>
</dbReference>
<keyword evidence="3" id="KW-1185">Reference proteome</keyword>
<dbReference type="PANTHER" id="PTHR24347">
    <property type="entry name" value="SERINE/THREONINE-PROTEIN KINASE"/>
    <property type="match status" value="1"/>
</dbReference>
<dbReference type="GO" id="GO:0004672">
    <property type="term" value="F:protein kinase activity"/>
    <property type="evidence" value="ECO:0007669"/>
    <property type="project" value="InterPro"/>
</dbReference>
<proteinExistence type="predicted"/>
<sequence>MGNYQYVSRLWLDGNSKTYWKGNLWQGECADSVSTNSSILCKLDHPNIIKVYGLHENYKETYFYQDLAIGGDLFSYLCNGTDTLHPIREPGALFIVFQVAMALEYIHSMGITHRDLKLDNVLIKDVPSRYPHIVLADFGAAQESSFPKLSRPADRMYTMIGTAEYAAPEIKLGLDRSQKGYTNKVDIWSLGIIAHILLSGISPFHDETTEKVFQKVQKAHIDLEIKQWRHISVEAKLFVKGCLRPRVSQRFDIHDCMRSQWINQKGRRKLLDNCYSAVVTNK</sequence>
<protein>
    <recommendedName>
        <fullName evidence="1">Protein kinase domain-containing protein</fullName>
    </recommendedName>
</protein>
<comment type="caution">
    <text evidence="2">The sequence shown here is derived from an EMBL/GenBank/DDBJ whole genome shotgun (WGS) entry which is preliminary data.</text>
</comment>
<dbReference type="AlphaFoldDB" id="A0A9P8TAG9"/>
<accession>A0A9P8TAG9</accession>
<dbReference type="PROSITE" id="PS50011">
    <property type="entry name" value="PROTEIN_KINASE_DOM"/>
    <property type="match status" value="1"/>
</dbReference>
<dbReference type="InterPro" id="IPR011009">
    <property type="entry name" value="Kinase-like_dom_sf"/>
</dbReference>
<dbReference type="GeneID" id="70232020"/>
<dbReference type="InterPro" id="IPR000719">
    <property type="entry name" value="Prot_kinase_dom"/>
</dbReference>
<evidence type="ECO:0000259" key="1">
    <source>
        <dbReference type="PROSITE" id="PS50011"/>
    </source>
</evidence>
<dbReference type="PROSITE" id="PS00108">
    <property type="entry name" value="PROTEIN_KINASE_ST"/>
    <property type="match status" value="1"/>
</dbReference>
<reference evidence="2" key="2">
    <citation type="submission" date="2021-01" db="EMBL/GenBank/DDBJ databases">
        <authorList>
            <person name="Schikora-Tamarit M.A."/>
        </authorList>
    </citation>
    <scope>NUCLEOTIDE SEQUENCE</scope>
    <source>
        <strain evidence="2">CBS6075</strain>
    </source>
</reference>
<dbReference type="EMBL" id="JAEUBE010000042">
    <property type="protein sequence ID" value="KAH3671866.1"/>
    <property type="molecule type" value="Genomic_DNA"/>
</dbReference>
<dbReference type="Gene3D" id="3.30.200.20">
    <property type="entry name" value="Phosphorylase Kinase, domain 1"/>
    <property type="match status" value="1"/>
</dbReference>
<dbReference type="Proteomes" id="UP000769157">
    <property type="component" value="Unassembled WGS sequence"/>
</dbReference>
<dbReference type="InterPro" id="IPR008271">
    <property type="entry name" value="Ser/Thr_kinase_AS"/>
</dbReference>
<feature type="domain" description="Protein kinase" evidence="1">
    <location>
        <begin position="1"/>
        <end position="262"/>
    </location>
</feature>
<dbReference type="RefSeq" id="XP_046064981.1">
    <property type="nucleotide sequence ID" value="XM_046206577.1"/>
</dbReference>
<name>A0A9P8TAG9_9ASCO</name>
<dbReference type="GO" id="GO:0005524">
    <property type="term" value="F:ATP binding"/>
    <property type="evidence" value="ECO:0007669"/>
    <property type="project" value="InterPro"/>
</dbReference>
<gene>
    <name evidence="2" type="ORF">OGAPHI_000052</name>
</gene>
<evidence type="ECO:0000313" key="2">
    <source>
        <dbReference type="EMBL" id="KAH3671866.1"/>
    </source>
</evidence>
<dbReference type="Pfam" id="PF00069">
    <property type="entry name" value="Pkinase"/>
    <property type="match status" value="1"/>
</dbReference>
<evidence type="ECO:0000313" key="3">
    <source>
        <dbReference type="Proteomes" id="UP000769157"/>
    </source>
</evidence>
<reference evidence="2" key="1">
    <citation type="journal article" date="2021" name="Open Biol.">
        <title>Shared evolutionary footprints suggest mitochondrial oxidative damage underlies multiple complex I losses in fungi.</title>
        <authorList>
            <person name="Schikora-Tamarit M.A."/>
            <person name="Marcet-Houben M."/>
            <person name="Nosek J."/>
            <person name="Gabaldon T."/>
        </authorList>
    </citation>
    <scope>NUCLEOTIDE SEQUENCE</scope>
    <source>
        <strain evidence="2">CBS6075</strain>
    </source>
</reference>
<organism evidence="2 3">
    <name type="scientific">Ogataea philodendri</name>
    <dbReference type="NCBI Taxonomy" id="1378263"/>
    <lineage>
        <taxon>Eukaryota</taxon>
        <taxon>Fungi</taxon>
        <taxon>Dikarya</taxon>
        <taxon>Ascomycota</taxon>
        <taxon>Saccharomycotina</taxon>
        <taxon>Pichiomycetes</taxon>
        <taxon>Pichiales</taxon>
        <taxon>Pichiaceae</taxon>
        <taxon>Ogataea</taxon>
    </lineage>
</organism>